<name>A0A8J5CSC1_CHIOP</name>
<evidence type="ECO:0000313" key="1">
    <source>
        <dbReference type="EMBL" id="KAG0720544.1"/>
    </source>
</evidence>
<dbReference type="Proteomes" id="UP000770661">
    <property type="component" value="Unassembled WGS sequence"/>
</dbReference>
<dbReference type="EMBL" id="JACEEZ010012682">
    <property type="protein sequence ID" value="KAG0720544.1"/>
    <property type="molecule type" value="Genomic_DNA"/>
</dbReference>
<sequence>MDEGGRTHTLPLVCSDSREDVVGGSAKVKLNLYSASGHPWFPSCRFSPFWTRSRGSALPSPRQKIWCRNEEVDECSTNSAVAEGSRSPNSNHLSPFQSLCNSFLLPLLLSSSHLTCFPRIFAMPPCHSTHSHFPSGPFGRRGSPCPSVWTVGSWRKKWPGEAANCRQWTRQVPWRRASETLSPSELTRVAAEHIFPVGQDNLAEGFKWLCNKKQLTLDPQRPKKETQHLTRANCPLPQRFLLLLFCRTLIYYGAHYAHPPPLQE</sequence>
<protein>
    <submittedName>
        <fullName evidence="1">Uncharacterized protein</fullName>
    </submittedName>
</protein>
<organism evidence="1 2">
    <name type="scientific">Chionoecetes opilio</name>
    <name type="common">Atlantic snow crab</name>
    <name type="synonym">Cancer opilio</name>
    <dbReference type="NCBI Taxonomy" id="41210"/>
    <lineage>
        <taxon>Eukaryota</taxon>
        <taxon>Metazoa</taxon>
        <taxon>Ecdysozoa</taxon>
        <taxon>Arthropoda</taxon>
        <taxon>Crustacea</taxon>
        <taxon>Multicrustacea</taxon>
        <taxon>Malacostraca</taxon>
        <taxon>Eumalacostraca</taxon>
        <taxon>Eucarida</taxon>
        <taxon>Decapoda</taxon>
        <taxon>Pleocyemata</taxon>
        <taxon>Brachyura</taxon>
        <taxon>Eubrachyura</taxon>
        <taxon>Majoidea</taxon>
        <taxon>Majidae</taxon>
        <taxon>Chionoecetes</taxon>
    </lineage>
</organism>
<gene>
    <name evidence="1" type="ORF">GWK47_006698</name>
</gene>
<accession>A0A8J5CSC1</accession>
<evidence type="ECO:0000313" key="2">
    <source>
        <dbReference type="Proteomes" id="UP000770661"/>
    </source>
</evidence>
<proteinExistence type="predicted"/>
<keyword evidence="2" id="KW-1185">Reference proteome</keyword>
<comment type="caution">
    <text evidence="1">The sequence shown here is derived from an EMBL/GenBank/DDBJ whole genome shotgun (WGS) entry which is preliminary data.</text>
</comment>
<dbReference type="AlphaFoldDB" id="A0A8J5CSC1"/>
<reference evidence="1" key="1">
    <citation type="submission" date="2020-07" db="EMBL/GenBank/DDBJ databases">
        <title>The High-quality genome of the commercially important snow crab, Chionoecetes opilio.</title>
        <authorList>
            <person name="Jeong J.-H."/>
            <person name="Ryu S."/>
        </authorList>
    </citation>
    <scope>NUCLEOTIDE SEQUENCE</scope>
    <source>
        <strain evidence="1">MADBK_172401_WGS</strain>
        <tissue evidence="1">Digestive gland</tissue>
    </source>
</reference>